<dbReference type="Pfam" id="PF12697">
    <property type="entry name" value="Abhydrolase_6"/>
    <property type="match status" value="1"/>
</dbReference>
<accession>A0ABU1F2G5</accession>
<dbReference type="GO" id="GO:0016787">
    <property type="term" value="F:hydrolase activity"/>
    <property type="evidence" value="ECO:0007669"/>
    <property type="project" value="UniProtKB-KW"/>
</dbReference>
<keyword evidence="3" id="KW-1185">Reference proteome</keyword>
<dbReference type="PANTHER" id="PTHR10992">
    <property type="entry name" value="METHYLESTERASE FAMILY MEMBER"/>
    <property type="match status" value="1"/>
</dbReference>
<dbReference type="EMBL" id="JAVKPH010000001">
    <property type="protein sequence ID" value="MDR5651029.1"/>
    <property type="molecule type" value="Genomic_DNA"/>
</dbReference>
<dbReference type="RefSeq" id="WP_310455063.1">
    <property type="nucleotide sequence ID" value="NZ_JAVKPH010000001.1"/>
</dbReference>
<comment type="caution">
    <text evidence="2">The sequence shown here is derived from an EMBL/GenBank/DDBJ whole genome shotgun (WGS) entry which is preliminary data.</text>
</comment>
<dbReference type="InterPro" id="IPR045889">
    <property type="entry name" value="MES/HNL"/>
</dbReference>
<feature type="domain" description="AB hydrolase-1" evidence="1">
    <location>
        <begin position="4"/>
        <end position="230"/>
    </location>
</feature>
<keyword evidence="2" id="KW-0378">Hydrolase</keyword>
<proteinExistence type="predicted"/>
<evidence type="ECO:0000259" key="1">
    <source>
        <dbReference type="Pfam" id="PF12697"/>
    </source>
</evidence>
<dbReference type="PANTHER" id="PTHR10992:SF1086">
    <property type="entry name" value="AB HYDROLASE-1 DOMAIN-CONTAINING PROTEIN"/>
    <property type="match status" value="1"/>
</dbReference>
<evidence type="ECO:0000313" key="2">
    <source>
        <dbReference type="EMBL" id="MDR5651029.1"/>
    </source>
</evidence>
<dbReference type="InterPro" id="IPR029058">
    <property type="entry name" value="AB_hydrolase_fold"/>
</dbReference>
<organism evidence="2 3">
    <name type="scientific">Ruixingdingia sedimenti</name>
    <dbReference type="NCBI Taxonomy" id="3073604"/>
    <lineage>
        <taxon>Bacteria</taxon>
        <taxon>Pseudomonadati</taxon>
        <taxon>Pseudomonadota</taxon>
        <taxon>Alphaproteobacteria</taxon>
        <taxon>Rhodobacterales</taxon>
        <taxon>Paracoccaceae</taxon>
        <taxon>Ruixingdingia</taxon>
    </lineage>
</organism>
<dbReference type="InterPro" id="IPR000073">
    <property type="entry name" value="AB_hydrolase_1"/>
</dbReference>
<protein>
    <submittedName>
        <fullName evidence="2">Alpha/beta fold hydrolase</fullName>
    </submittedName>
</protein>
<dbReference type="Proteomes" id="UP001247754">
    <property type="component" value="Unassembled WGS sequence"/>
</dbReference>
<sequence>MAAFLLVHGSCHGGWCWRDLIPELAACGHAARAIDLPGHGADPTPAAQVTLDAYARAIVDALAEQDGAIVVGHSMAGYAIAAAAELAPERIGKLVYLCAYVPVSGRSLADMRRAAPRQLLAPAVRPAPDGAAFTLDPALVPGMFYHDCPAEAAAYALPRLCPQPVAPQETPLTLTPLSAGVERHYIRCAQDRVIAPEYQAAMTAGWPAARVHVLECGHSPFFAMPGVLADHLSRIAAPAPS</sequence>
<gene>
    <name evidence="2" type="ORF">RGD00_00290</name>
</gene>
<dbReference type="SUPFAM" id="SSF53474">
    <property type="entry name" value="alpha/beta-Hydrolases"/>
    <property type="match status" value="1"/>
</dbReference>
<reference evidence="2 3" key="1">
    <citation type="submission" date="2023-09" db="EMBL/GenBank/DDBJ databases">
        <title>Xinfangfangia sedmenti sp. nov., isolated the sedment.</title>
        <authorList>
            <person name="Xu L."/>
        </authorList>
    </citation>
    <scope>NUCLEOTIDE SEQUENCE [LARGE SCALE GENOMIC DNA]</scope>
    <source>
        <strain evidence="2 3">LG-4</strain>
    </source>
</reference>
<dbReference type="Gene3D" id="3.40.50.1820">
    <property type="entry name" value="alpha/beta hydrolase"/>
    <property type="match status" value="1"/>
</dbReference>
<evidence type="ECO:0000313" key="3">
    <source>
        <dbReference type="Proteomes" id="UP001247754"/>
    </source>
</evidence>
<name>A0ABU1F2G5_9RHOB</name>